<accession>X1CNI6</accession>
<name>X1CNI6_9ZZZZ</name>
<gene>
    <name evidence="2" type="ORF">S01H4_61326</name>
</gene>
<evidence type="ECO:0000313" key="2">
    <source>
        <dbReference type="EMBL" id="GAH09966.1"/>
    </source>
</evidence>
<keyword evidence="1" id="KW-0812">Transmembrane</keyword>
<feature type="transmembrane region" description="Helical" evidence="1">
    <location>
        <begin position="6"/>
        <end position="27"/>
    </location>
</feature>
<sequence>MIDLSWEQLVALALVLGFAGFVMWCFLKYGGDTITYYYKDDEQGK</sequence>
<comment type="caution">
    <text evidence="2">The sequence shown here is derived from an EMBL/GenBank/DDBJ whole genome shotgun (WGS) entry which is preliminary data.</text>
</comment>
<dbReference type="AlphaFoldDB" id="X1CNI6"/>
<dbReference type="EMBL" id="BART01036339">
    <property type="protein sequence ID" value="GAH09966.1"/>
    <property type="molecule type" value="Genomic_DNA"/>
</dbReference>
<keyword evidence="1" id="KW-0472">Membrane</keyword>
<protein>
    <submittedName>
        <fullName evidence="2">Uncharacterized protein</fullName>
    </submittedName>
</protein>
<reference evidence="2" key="1">
    <citation type="journal article" date="2014" name="Front. Microbiol.">
        <title>High frequency of phylogenetically diverse reductive dehalogenase-homologous genes in deep subseafloor sedimentary metagenomes.</title>
        <authorList>
            <person name="Kawai M."/>
            <person name="Futagami T."/>
            <person name="Toyoda A."/>
            <person name="Takaki Y."/>
            <person name="Nishi S."/>
            <person name="Hori S."/>
            <person name="Arai W."/>
            <person name="Tsubouchi T."/>
            <person name="Morono Y."/>
            <person name="Uchiyama I."/>
            <person name="Ito T."/>
            <person name="Fujiyama A."/>
            <person name="Inagaki F."/>
            <person name="Takami H."/>
        </authorList>
    </citation>
    <scope>NUCLEOTIDE SEQUENCE</scope>
    <source>
        <strain evidence="2">Expedition CK06-06</strain>
    </source>
</reference>
<evidence type="ECO:0000256" key="1">
    <source>
        <dbReference type="SAM" id="Phobius"/>
    </source>
</evidence>
<proteinExistence type="predicted"/>
<keyword evidence="1" id="KW-1133">Transmembrane helix</keyword>
<organism evidence="2">
    <name type="scientific">marine sediment metagenome</name>
    <dbReference type="NCBI Taxonomy" id="412755"/>
    <lineage>
        <taxon>unclassified sequences</taxon>
        <taxon>metagenomes</taxon>
        <taxon>ecological metagenomes</taxon>
    </lineage>
</organism>